<gene>
    <name evidence="1" type="ORF">GUITHDRAFT_132591</name>
</gene>
<dbReference type="OrthoDB" id="427138at2759"/>
<dbReference type="KEGG" id="gtt:GUITHDRAFT_132591"/>
<evidence type="ECO:0000313" key="1">
    <source>
        <dbReference type="EMBL" id="EKX54198.1"/>
    </source>
</evidence>
<dbReference type="EMBL" id="JH992968">
    <property type="protein sequence ID" value="EKX54198.1"/>
    <property type="molecule type" value="Genomic_DNA"/>
</dbReference>
<dbReference type="PaxDb" id="55529-EKX54198"/>
<reference evidence="3" key="2">
    <citation type="submission" date="2012-11" db="EMBL/GenBank/DDBJ databases">
        <authorList>
            <person name="Kuo A."/>
            <person name="Curtis B.A."/>
            <person name="Tanifuji G."/>
            <person name="Burki F."/>
            <person name="Gruber A."/>
            <person name="Irimia M."/>
            <person name="Maruyama S."/>
            <person name="Arias M.C."/>
            <person name="Ball S.G."/>
            <person name="Gile G.H."/>
            <person name="Hirakawa Y."/>
            <person name="Hopkins J.F."/>
            <person name="Rensing S.A."/>
            <person name="Schmutz J."/>
            <person name="Symeonidi A."/>
            <person name="Elias M."/>
            <person name="Eveleigh R.J."/>
            <person name="Herman E.K."/>
            <person name="Klute M.J."/>
            <person name="Nakayama T."/>
            <person name="Obornik M."/>
            <person name="Reyes-Prieto A."/>
            <person name="Armbrust E.V."/>
            <person name="Aves S.J."/>
            <person name="Beiko R.G."/>
            <person name="Coutinho P."/>
            <person name="Dacks J.B."/>
            <person name="Durnford D.G."/>
            <person name="Fast N.M."/>
            <person name="Green B.R."/>
            <person name="Grisdale C."/>
            <person name="Hempe F."/>
            <person name="Henrissat B."/>
            <person name="Hoppner M.P."/>
            <person name="Ishida K.-I."/>
            <person name="Kim E."/>
            <person name="Koreny L."/>
            <person name="Kroth P.G."/>
            <person name="Liu Y."/>
            <person name="Malik S.-B."/>
            <person name="Maier U.G."/>
            <person name="McRose D."/>
            <person name="Mock T."/>
            <person name="Neilson J.A."/>
            <person name="Onodera N.T."/>
            <person name="Poole A.M."/>
            <person name="Pritham E.J."/>
            <person name="Richards T.A."/>
            <person name="Rocap G."/>
            <person name="Roy S.W."/>
            <person name="Sarai C."/>
            <person name="Schaack S."/>
            <person name="Shirato S."/>
            <person name="Slamovits C.H."/>
            <person name="Spencer D.F."/>
            <person name="Suzuki S."/>
            <person name="Worden A.Z."/>
            <person name="Zauner S."/>
            <person name="Barry K."/>
            <person name="Bell C."/>
            <person name="Bharti A.K."/>
            <person name="Crow J.A."/>
            <person name="Grimwood J."/>
            <person name="Kramer R."/>
            <person name="Lindquist E."/>
            <person name="Lucas S."/>
            <person name="Salamov A."/>
            <person name="McFadden G.I."/>
            <person name="Lane C.E."/>
            <person name="Keeling P.J."/>
            <person name="Gray M.W."/>
            <person name="Grigoriev I.V."/>
            <person name="Archibald J.M."/>
        </authorList>
    </citation>
    <scope>NUCLEOTIDE SEQUENCE</scope>
    <source>
        <strain evidence="3">CCMP2712</strain>
    </source>
</reference>
<evidence type="ECO:0000313" key="2">
    <source>
        <dbReference type="EnsemblProtists" id="EKX54198"/>
    </source>
</evidence>
<organism evidence="1">
    <name type="scientific">Guillardia theta (strain CCMP2712)</name>
    <name type="common">Cryptophyte</name>
    <dbReference type="NCBI Taxonomy" id="905079"/>
    <lineage>
        <taxon>Eukaryota</taxon>
        <taxon>Cryptophyceae</taxon>
        <taxon>Pyrenomonadales</taxon>
        <taxon>Geminigeraceae</taxon>
        <taxon>Guillardia</taxon>
    </lineage>
</organism>
<dbReference type="AlphaFoldDB" id="L1K1E5"/>
<dbReference type="Proteomes" id="UP000011087">
    <property type="component" value="Unassembled WGS sequence"/>
</dbReference>
<accession>L1K1E5</accession>
<protein>
    <submittedName>
        <fullName evidence="1 2">Uncharacterized protein</fullName>
    </submittedName>
</protein>
<reference evidence="2" key="3">
    <citation type="submission" date="2016-03" db="UniProtKB">
        <authorList>
            <consortium name="EnsemblProtists"/>
        </authorList>
    </citation>
    <scope>IDENTIFICATION</scope>
</reference>
<dbReference type="GeneID" id="17310721"/>
<reference evidence="1 3" key="1">
    <citation type="journal article" date="2012" name="Nature">
        <title>Algal genomes reveal evolutionary mosaicism and the fate of nucleomorphs.</title>
        <authorList>
            <consortium name="DOE Joint Genome Institute"/>
            <person name="Curtis B.A."/>
            <person name="Tanifuji G."/>
            <person name="Burki F."/>
            <person name="Gruber A."/>
            <person name="Irimia M."/>
            <person name="Maruyama S."/>
            <person name="Arias M.C."/>
            <person name="Ball S.G."/>
            <person name="Gile G.H."/>
            <person name="Hirakawa Y."/>
            <person name="Hopkins J.F."/>
            <person name="Kuo A."/>
            <person name="Rensing S.A."/>
            <person name="Schmutz J."/>
            <person name="Symeonidi A."/>
            <person name="Elias M."/>
            <person name="Eveleigh R.J."/>
            <person name="Herman E.K."/>
            <person name="Klute M.J."/>
            <person name="Nakayama T."/>
            <person name="Obornik M."/>
            <person name="Reyes-Prieto A."/>
            <person name="Armbrust E.V."/>
            <person name="Aves S.J."/>
            <person name="Beiko R.G."/>
            <person name="Coutinho P."/>
            <person name="Dacks J.B."/>
            <person name="Durnford D.G."/>
            <person name="Fast N.M."/>
            <person name="Green B.R."/>
            <person name="Grisdale C.J."/>
            <person name="Hempel F."/>
            <person name="Henrissat B."/>
            <person name="Hoppner M.P."/>
            <person name="Ishida K."/>
            <person name="Kim E."/>
            <person name="Koreny L."/>
            <person name="Kroth P.G."/>
            <person name="Liu Y."/>
            <person name="Malik S.B."/>
            <person name="Maier U.G."/>
            <person name="McRose D."/>
            <person name="Mock T."/>
            <person name="Neilson J.A."/>
            <person name="Onodera N.T."/>
            <person name="Poole A.M."/>
            <person name="Pritham E.J."/>
            <person name="Richards T.A."/>
            <person name="Rocap G."/>
            <person name="Roy S.W."/>
            <person name="Sarai C."/>
            <person name="Schaack S."/>
            <person name="Shirato S."/>
            <person name="Slamovits C.H."/>
            <person name="Spencer D.F."/>
            <person name="Suzuki S."/>
            <person name="Worden A.Z."/>
            <person name="Zauner S."/>
            <person name="Barry K."/>
            <person name="Bell C."/>
            <person name="Bharti A.K."/>
            <person name="Crow J.A."/>
            <person name="Grimwood J."/>
            <person name="Kramer R."/>
            <person name="Lindquist E."/>
            <person name="Lucas S."/>
            <person name="Salamov A."/>
            <person name="McFadden G.I."/>
            <person name="Lane C.E."/>
            <person name="Keeling P.J."/>
            <person name="Gray M.W."/>
            <person name="Grigoriev I.V."/>
            <person name="Archibald J.M."/>
        </authorList>
    </citation>
    <scope>NUCLEOTIDE SEQUENCE</scope>
    <source>
        <strain evidence="1 3">CCMP2712</strain>
    </source>
</reference>
<sequence length="171" mass="18859">MAGVVATLKLQFAKTMSLAVSISDNIRKPAVSILAPFLIYSLPPEHHPWINPILDLTCKFLAMSLAWYLSRIISAVHSAIIGGLAASRACIQLLNDRKLITLDIDKLRILATFADVITKSMIDEYSGWTLAAMGILFQLGQGMQLSFPLNILLLPLSFVEVSLQWAVTFMK</sequence>
<dbReference type="RefSeq" id="XP_005841178.1">
    <property type="nucleotide sequence ID" value="XM_005841121.1"/>
</dbReference>
<evidence type="ECO:0000313" key="3">
    <source>
        <dbReference type="Proteomes" id="UP000011087"/>
    </source>
</evidence>
<dbReference type="OMA" id="LEWTIRM"/>
<proteinExistence type="predicted"/>
<name>L1K1E5_GUITC</name>
<dbReference type="EnsemblProtists" id="EKX54198">
    <property type="protein sequence ID" value="EKX54198"/>
    <property type="gene ID" value="GUITHDRAFT_132591"/>
</dbReference>
<keyword evidence="3" id="KW-1185">Reference proteome</keyword>
<dbReference type="HOGENOM" id="CLU_1565850_0_0_1"/>